<sequence>MCGQRASGLRVRSGFSCATEAGSFFRCVRPVLRRNKPASDRATRQEKKEKENPSCRNSSHTHSLYRVLSFIAAAVDLSLSPTFTVYLEAAGNEINGKNLAGLRAVKNGTAAMCLE</sequence>
<dbReference type="EMBL" id="CM042012">
    <property type="protein sequence ID" value="KAI3751680.1"/>
    <property type="molecule type" value="Genomic_DNA"/>
</dbReference>
<accession>A0ACB9DYP8</accession>
<keyword evidence="2" id="KW-1185">Reference proteome</keyword>
<reference evidence="2" key="1">
    <citation type="journal article" date="2022" name="Mol. Ecol. Resour.">
        <title>The genomes of chicory, endive, great burdock and yacon provide insights into Asteraceae palaeo-polyploidization history and plant inulin production.</title>
        <authorList>
            <person name="Fan W."/>
            <person name="Wang S."/>
            <person name="Wang H."/>
            <person name="Wang A."/>
            <person name="Jiang F."/>
            <person name="Liu H."/>
            <person name="Zhao H."/>
            <person name="Xu D."/>
            <person name="Zhang Y."/>
        </authorList>
    </citation>
    <scope>NUCLEOTIDE SEQUENCE [LARGE SCALE GENOMIC DNA]</scope>
    <source>
        <strain evidence="2">cv. Punajuju</strain>
    </source>
</reference>
<dbReference type="Proteomes" id="UP001055811">
    <property type="component" value="Linkage Group LG04"/>
</dbReference>
<comment type="caution">
    <text evidence="1">The sequence shown here is derived from an EMBL/GenBank/DDBJ whole genome shotgun (WGS) entry which is preliminary data.</text>
</comment>
<reference evidence="1 2" key="2">
    <citation type="journal article" date="2022" name="Mol. Ecol. Resour.">
        <title>The genomes of chicory, endive, great burdock and yacon provide insights into Asteraceae paleo-polyploidization history and plant inulin production.</title>
        <authorList>
            <person name="Fan W."/>
            <person name="Wang S."/>
            <person name="Wang H."/>
            <person name="Wang A."/>
            <person name="Jiang F."/>
            <person name="Liu H."/>
            <person name="Zhao H."/>
            <person name="Xu D."/>
            <person name="Zhang Y."/>
        </authorList>
    </citation>
    <scope>NUCLEOTIDE SEQUENCE [LARGE SCALE GENOMIC DNA]</scope>
    <source>
        <strain evidence="2">cv. Punajuju</strain>
        <tissue evidence="1">Leaves</tissue>
    </source>
</reference>
<protein>
    <submittedName>
        <fullName evidence="1">Uncharacterized protein</fullName>
    </submittedName>
</protein>
<gene>
    <name evidence="1" type="ORF">L2E82_22771</name>
</gene>
<organism evidence="1 2">
    <name type="scientific">Cichorium intybus</name>
    <name type="common">Chicory</name>
    <dbReference type="NCBI Taxonomy" id="13427"/>
    <lineage>
        <taxon>Eukaryota</taxon>
        <taxon>Viridiplantae</taxon>
        <taxon>Streptophyta</taxon>
        <taxon>Embryophyta</taxon>
        <taxon>Tracheophyta</taxon>
        <taxon>Spermatophyta</taxon>
        <taxon>Magnoliopsida</taxon>
        <taxon>eudicotyledons</taxon>
        <taxon>Gunneridae</taxon>
        <taxon>Pentapetalae</taxon>
        <taxon>asterids</taxon>
        <taxon>campanulids</taxon>
        <taxon>Asterales</taxon>
        <taxon>Asteraceae</taxon>
        <taxon>Cichorioideae</taxon>
        <taxon>Cichorieae</taxon>
        <taxon>Cichoriinae</taxon>
        <taxon>Cichorium</taxon>
    </lineage>
</organism>
<name>A0ACB9DYP8_CICIN</name>
<evidence type="ECO:0000313" key="2">
    <source>
        <dbReference type="Proteomes" id="UP001055811"/>
    </source>
</evidence>
<evidence type="ECO:0000313" key="1">
    <source>
        <dbReference type="EMBL" id="KAI3751680.1"/>
    </source>
</evidence>
<proteinExistence type="predicted"/>